<organism evidence="1 2">
    <name type="scientific">Vibrio parahaemolyticus</name>
    <dbReference type="NCBI Taxonomy" id="670"/>
    <lineage>
        <taxon>Bacteria</taxon>
        <taxon>Pseudomonadati</taxon>
        <taxon>Pseudomonadota</taxon>
        <taxon>Gammaproteobacteria</taxon>
        <taxon>Vibrionales</taxon>
        <taxon>Vibrionaceae</taxon>
        <taxon>Vibrio</taxon>
    </lineage>
</organism>
<evidence type="ECO:0008006" key="3">
    <source>
        <dbReference type="Google" id="ProtNLM"/>
    </source>
</evidence>
<name>A0AAX0MJS5_VIBPH</name>
<dbReference type="Proteomes" id="UP000191946">
    <property type="component" value="Unassembled WGS sequence"/>
</dbReference>
<gene>
    <name evidence="1" type="ORF">AKG60_03275</name>
</gene>
<dbReference type="RefSeq" id="WP_044129110.1">
    <property type="nucleotide sequence ID" value="NZ_JANHLT010000015.1"/>
</dbReference>
<dbReference type="EMBL" id="LHQV01000005">
    <property type="protein sequence ID" value="OQK03922.1"/>
    <property type="molecule type" value="Genomic_DNA"/>
</dbReference>
<protein>
    <recommendedName>
        <fullName evidence="3">HNH endonuclease</fullName>
    </recommendedName>
</protein>
<proteinExistence type="predicted"/>
<dbReference type="AlphaFoldDB" id="A0AAX0MJS5"/>
<evidence type="ECO:0000313" key="2">
    <source>
        <dbReference type="Proteomes" id="UP000191946"/>
    </source>
</evidence>
<reference evidence="1 2" key="1">
    <citation type="submission" date="2015-08" db="EMBL/GenBank/DDBJ databases">
        <title>Draft Genome Sequences of Vibrio parahaemolyticus Strains.</title>
        <authorList>
            <person name="Gonzalez-Escalona N."/>
            <person name="DePaola A."/>
        </authorList>
    </citation>
    <scope>NUCLEOTIDE SEQUENCE [LARGE SCALE GENOMIC DNA]</scope>
    <source>
        <strain evidence="1 2">CFSAN001621</strain>
    </source>
</reference>
<evidence type="ECO:0000313" key="1">
    <source>
        <dbReference type="EMBL" id="OQK03922.1"/>
    </source>
</evidence>
<sequence length="291" mass="32012">MSLDVHNILFERLTSLAMYSGKEKIDASEFGLIELTEDTICSYCHRFVSDQPEHLGMLGFQGKDSYKNEIVLCGCCNAFFANNPAIMGIEKLKAPNTGQKFGMLKGTGALIDIKNHRSFLFTPPKSFDKFPDDTKKIASDVFGIEIVKSAGISAQISFISKVEGLEESIWISDFGRKTDSLIANLVISDSLKQMREVNDDSINSSSVALKVTDFENLIKIAKILNSSKAKKAYCKLIVDFSNGRISPAEMSKAISDEKFESLSGILPLLPPDPHLRKGIIMKAATLDIKGN</sequence>
<accession>A0AAX0MJS5</accession>
<comment type="caution">
    <text evidence="1">The sequence shown here is derived from an EMBL/GenBank/DDBJ whole genome shotgun (WGS) entry which is preliminary data.</text>
</comment>
<keyword evidence="2" id="KW-1185">Reference proteome</keyword>